<dbReference type="Pfam" id="PF13290">
    <property type="entry name" value="CHB_HEX_C_1"/>
    <property type="match status" value="1"/>
</dbReference>
<sequence length="803" mass="89744">MEDVVVTTGLRTTLLFLCCTFPLWAVTVNPRGDAAWNANTRVAIIWNDGTGSAEMPGGWLGGTGDIGEHTRDFVRDALYHLSPENIREYHGQMTGWDQVTFSSITEDFGGTPPNAIIYVGAGWLWYQESWWGAPEEPYHILEEAADSGVGIVSIGDDAAYDAQYIFPLTGPGHEGIPVQYDSGIRPAMHGAAGRDTDVWIIPDHRDDHLLWGVSQDTLHFRDFEWGGRGQLDADIWDIRAEDVDHFFFSGFQQKATEDARFEYLSMDGGGMRNHTVVGSTPFDTIAPLGTRTLYDQGAEGYSYIYTVLAGMQFENNRLVLMCYQPQYLADHDAAAQIIYNSLYWVSRANEPTQIATPEADPSSGTVQEVDQVELSVAYPRNEELYEIRYTLDGTDPTEESPLYTGPISLPRTEVGVTLKAKAFSHSQEYWLDSEILVVAYGSVIPQIATPTATPDEGTTQSVETIGLDVAYPEDPALYTLYYSLDEEGSTEKRGYTGPITFPRDARDDVVLRAYARSHDHTEWHNSDTLVVVYPHVQGPVIDSAHFFPGEIMDFHTFERAEDTLHVFFDTPVSTVELPRPFNFIDEAGQAYQMELGESLRTLPDRRAAFTVRGFSSKPATYLPRSMKDSIRVNEEERLYSEDGVYQDGVVNPYAFLRVLPQPISLQVRYTWIDRDDQLSPGEIIQEHAVHSDVLPFEEGGFLHIDPRALLHAQEAEKMDCRVVILDALGNVVESMDSIHDHGENLRGTLLNTNGRYTLGVFWNGANRQGRRVGSSAYSAHVVFQNHRGDSRSVTVPVYAPAAQ</sequence>
<dbReference type="OrthoDB" id="9806464at2"/>
<keyword evidence="3" id="KW-1185">Reference proteome</keyword>
<dbReference type="RefSeq" id="WP_022636577.1">
    <property type="nucleotide sequence ID" value="NZ_ASJR01000008.1"/>
</dbReference>
<comment type="caution">
    <text evidence="2">The sequence shown here is derived from an EMBL/GenBank/DDBJ whole genome shotgun (WGS) entry which is preliminary data.</text>
</comment>
<gene>
    <name evidence="2" type="ORF">CALK_1091</name>
</gene>
<proteinExistence type="predicted"/>
<evidence type="ECO:0000313" key="2">
    <source>
        <dbReference type="EMBL" id="ERP31876.1"/>
    </source>
</evidence>
<accession>U7D8J5</accession>
<evidence type="ECO:0000313" key="3">
    <source>
        <dbReference type="Proteomes" id="UP000017148"/>
    </source>
</evidence>
<reference evidence="2 3" key="1">
    <citation type="journal article" date="2013" name="Environ. Microbiol.">
        <title>Genome analysis of Chitinivibrio alkaliphilus gen. nov., sp. nov., a novel extremely haloalkaliphilic anaerobic chitinolytic bacterium from the candidate phylum Termite Group 3.</title>
        <authorList>
            <person name="Sorokin D.Y."/>
            <person name="Gumerov V.M."/>
            <person name="Rakitin A.L."/>
            <person name="Beletsky A.V."/>
            <person name="Damste J.S."/>
            <person name="Muyzer G."/>
            <person name="Mardanov A.V."/>
            <person name="Ravin N.V."/>
        </authorList>
    </citation>
    <scope>NUCLEOTIDE SEQUENCE [LARGE SCALE GENOMIC DNA]</scope>
    <source>
        <strain evidence="2 3">ACht1</strain>
    </source>
</reference>
<dbReference type="Proteomes" id="UP000017148">
    <property type="component" value="Unassembled WGS sequence"/>
</dbReference>
<evidence type="ECO:0000259" key="1">
    <source>
        <dbReference type="Pfam" id="PF13290"/>
    </source>
</evidence>
<organism evidence="2 3">
    <name type="scientific">Chitinivibrio alkaliphilus ACht1</name>
    <dbReference type="NCBI Taxonomy" id="1313304"/>
    <lineage>
        <taxon>Bacteria</taxon>
        <taxon>Pseudomonadati</taxon>
        <taxon>Fibrobacterota</taxon>
        <taxon>Chitinivibrionia</taxon>
        <taxon>Chitinivibrionales</taxon>
        <taxon>Chitinivibrionaceae</taxon>
        <taxon>Chitinivibrio</taxon>
    </lineage>
</organism>
<protein>
    <recommendedName>
        <fullName evidence="1">GH29D-like beta-sandwich domain-containing protein</fullName>
    </recommendedName>
</protein>
<dbReference type="AlphaFoldDB" id="U7D8J5"/>
<dbReference type="InterPro" id="IPR059177">
    <property type="entry name" value="GH29D-like_dom"/>
</dbReference>
<feature type="domain" description="GH29D-like beta-sandwich" evidence="1">
    <location>
        <begin position="361"/>
        <end position="425"/>
    </location>
</feature>
<dbReference type="STRING" id="1313304.CALK_1091"/>
<dbReference type="EMBL" id="ASJR01000008">
    <property type="protein sequence ID" value="ERP31876.1"/>
    <property type="molecule type" value="Genomic_DNA"/>
</dbReference>
<name>U7D8J5_9BACT</name>